<evidence type="ECO:0000313" key="1">
    <source>
        <dbReference type="EMBL" id="GAI06276.1"/>
    </source>
</evidence>
<dbReference type="Gene3D" id="3.90.226.30">
    <property type="match status" value="1"/>
</dbReference>
<dbReference type="AlphaFoldDB" id="X1LK98"/>
<organism evidence="1">
    <name type="scientific">marine sediment metagenome</name>
    <dbReference type="NCBI Taxonomy" id="412755"/>
    <lineage>
        <taxon>unclassified sequences</taxon>
        <taxon>metagenomes</taxon>
        <taxon>ecological metagenomes</taxon>
    </lineage>
</organism>
<dbReference type="EMBL" id="BARV01011305">
    <property type="protein sequence ID" value="GAI06276.1"/>
    <property type="molecule type" value="Genomic_DNA"/>
</dbReference>
<name>X1LK98_9ZZZZ</name>
<comment type="caution">
    <text evidence="1">The sequence shown here is derived from an EMBL/GenBank/DDBJ whole genome shotgun (WGS) entry which is preliminary data.</text>
</comment>
<proteinExistence type="predicted"/>
<protein>
    <submittedName>
        <fullName evidence="1">Uncharacterized protein</fullName>
    </submittedName>
</protein>
<sequence length="69" mass="7611">VTGPGTYNSTTRKEEFAFGVTLATGISEDVCRAVGLGYKDPNSLHQEDFRGPGKLWIQNGAKYLYDIEK</sequence>
<accession>X1LK98</accession>
<dbReference type="InterPro" id="IPR043166">
    <property type="entry name" value="LarA-like_C"/>
</dbReference>
<gene>
    <name evidence="1" type="ORF">S06H3_21503</name>
</gene>
<reference evidence="1" key="1">
    <citation type="journal article" date="2014" name="Front. Microbiol.">
        <title>High frequency of phylogenetically diverse reductive dehalogenase-homologous genes in deep subseafloor sedimentary metagenomes.</title>
        <authorList>
            <person name="Kawai M."/>
            <person name="Futagami T."/>
            <person name="Toyoda A."/>
            <person name="Takaki Y."/>
            <person name="Nishi S."/>
            <person name="Hori S."/>
            <person name="Arai W."/>
            <person name="Tsubouchi T."/>
            <person name="Morono Y."/>
            <person name="Uchiyama I."/>
            <person name="Ito T."/>
            <person name="Fujiyama A."/>
            <person name="Inagaki F."/>
            <person name="Takami H."/>
        </authorList>
    </citation>
    <scope>NUCLEOTIDE SEQUENCE</scope>
    <source>
        <strain evidence="1">Expedition CK06-06</strain>
    </source>
</reference>
<feature type="non-terminal residue" evidence="1">
    <location>
        <position position="1"/>
    </location>
</feature>